<dbReference type="EMBL" id="JBHUFZ010000032">
    <property type="protein sequence ID" value="MFD1891265.1"/>
    <property type="molecule type" value="Genomic_DNA"/>
</dbReference>
<keyword evidence="4" id="KW-1185">Reference proteome</keyword>
<organism evidence="3 4">
    <name type="scientific">Luteococcus peritonei</name>
    <dbReference type="NCBI Taxonomy" id="88874"/>
    <lineage>
        <taxon>Bacteria</taxon>
        <taxon>Bacillati</taxon>
        <taxon>Actinomycetota</taxon>
        <taxon>Actinomycetes</taxon>
        <taxon>Propionibacteriales</taxon>
        <taxon>Propionibacteriaceae</taxon>
        <taxon>Luteococcus</taxon>
    </lineage>
</organism>
<dbReference type="InterPro" id="IPR000683">
    <property type="entry name" value="Gfo/Idh/MocA-like_OxRdtase_N"/>
</dbReference>
<dbReference type="InterPro" id="IPR055170">
    <property type="entry name" value="GFO_IDH_MocA-like_dom"/>
</dbReference>
<reference evidence="4" key="1">
    <citation type="journal article" date="2019" name="Int. J. Syst. Evol. Microbiol.">
        <title>The Global Catalogue of Microorganisms (GCM) 10K type strain sequencing project: providing services to taxonomists for standard genome sequencing and annotation.</title>
        <authorList>
            <consortium name="The Broad Institute Genomics Platform"/>
            <consortium name="The Broad Institute Genome Sequencing Center for Infectious Disease"/>
            <person name="Wu L."/>
            <person name="Ma J."/>
        </authorList>
    </citation>
    <scope>NUCLEOTIDE SEQUENCE [LARGE SCALE GENOMIC DNA]</scope>
    <source>
        <strain evidence="4">CAIM 431</strain>
    </source>
</reference>
<sequence>MTTSAAVVGCGDVSVVHFEAITALGIRLVAVVDTEPAGLQRAAAVAPGVPGFASVAEMLAAIDQGRLERPDVVHVTTPHHQHAEPTLALLAAGLHVIQEKPLANSLTAAQSIVDAAASSSARSGICFQNRYNASSQALKQVLEDGELGELLGGCASVVWARTPDYYQARPWRGRWDQAGGGLLINQAIHTLDLLQWFLGEPTEVAGSAATLRYRGVIEVEDSANAWFTHRDGISSTFVGSLTNAVHRDVEIEIYGSQGVATIADGLHLRLADGRTREVPERRAASGGRSYWGLSHQLFIEDFHARLDDAEPFWIGPEQAMASMRMLKAVYADSFPGSHHQ</sequence>
<dbReference type="SUPFAM" id="SSF55347">
    <property type="entry name" value="Glyceraldehyde-3-phosphate dehydrogenase-like, C-terminal domain"/>
    <property type="match status" value="1"/>
</dbReference>
<dbReference type="SUPFAM" id="SSF51735">
    <property type="entry name" value="NAD(P)-binding Rossmann-fold domains"/>
    <property type="match status" value="1"/>
</dbReference>
<dbReference type="PANTHER" id="PTHR43249:SF1">
    <property type="entry name" value="D-GLUCOSIDE 3-DEHYDROGENASE"/>
    <property type="match status" value="1"/>
</dbReference>
<dbReference type="Proteomes" id="UP001597326">
    <property type="component" value="Unassembled WGS sequence"/>
</dbReference>
<evidence type="ECO:0000259" key="2">
    <source>
        <dbReference type="Pfam" id="PF22725"/>
    </source>
</evidence>
<dbReference type="Gene3D" id="3.30.360.10">
    <property type="entry name" value="Dihydrodipicolinate Reductase, domain 2"/>
    <property type="match status" value="1"/>
</dbReference>
<comment type="caution">
    <text evidence="3">The sequence shown here is derived from an EMBL/GenBank/DDBJ whole genome shotgun (WGS) entry which is preliminary data.</text>
</comment>
<accession>A0ABW4RY72</accession>
<dbReference type="RefSeq" id="WP_343875561.1">
    <property type="nucleotide sequence ID" value="NZ_BAAAIX010000033.1"/>
</dbReference>
<gene>
    <name evidence="3" type="ORF">ACFSCS_13895</name>
</gene>
<protein>
    <submittedName>
        <fullName evidence="3">Gfo/Idh/MocA family protein</fullName>
    </submittedName>
</protein>
<evidence type="ECO:0000259" key="1">
    <source>
        <dbReference type="Pfam" id="PF01408"/>
    </source>
</evidence>
<dbReference type="Pfam" id="PF01408">
    <property type="entry name" value="GFO_IDH_MocA"/>
    <property type="match status" value="1"/>
</dbReference>
<dbReference type="Pfam" id="PF22725">
    <property type="entry name" value="GFO_IDH_MocA_C3"/>
    <property type="match status" value="1"/>
</dbReference>
<feature type="domain" description="Gfo/Idh/MocA-like oxidoreductase N-terminal" evidence="1">
    <location>
        <begin position="5"/>
        <end position="122"/>
    </location>
</feature>
<name>A0ABW4RY72_9ACTN</name>
<dbReference type="Gene3D" id="3.40.50.720">
    <property type="entry name" value="NAD(P)-binding Rossmann-like Domain"/>
    <property type="match status" value="1"/>
</dbReference>
<evidence type="ECO:0000313" key="3">
    <source>
        <dbReference type="EMBL" id="MFD1891265.1"/>
    </source>
</evidence>
<proteinExistence type="predicted"/>
<dbReference type="InterPro" id="IPR052515">
    <property type="entry name" value="Gfo/Idh/MocA_Oxidoreductase"/>
</dbReference>
<feature type="domain" description="GFO/IDH/MocA-like oxidoreductase" evidence="2">
    <location>
        <begin position="136"/>
        <end position="260"/>
    </location>
</feature>
<dbReference type="InterPro" id="IPR036291">
    <property type="entry name" value="NAD(P)-bd_dom_sf"/>
</dbReference>
<dbReference type="PANTHER" id="PTHR43249">
    <property type="entry name" value="UDP-N-ACETYL-2-AMINO-2-DEOXY-D-GLUCURONATE OXIDASE"/>
    <property type="match status" value="1"/>
</dbReference>
<evidence type="ECO:0000313" key="4">
    <source>
        <dbReference type="Proteomes" id="UP001597326"/>
    </source>
</evidence>